<dbReference type="AlphaFoldDB" id="F0WLF0"/>
<sequence>MTRSLQKVQLLLSAFIEIASTTKFMASNTRGISVGARKWFQSLFNDTPQTSAVLSSSKPMSASIAKERLQIILAHQRGSQILAGVDLAALQKDLLECVQRYIGVTHDANINIAVKQEGSFDIFEMQVPVDGKQRKM</sequence>
<feature type="chain" id="PRO_5010831131" evidence="2">
    <location>
        <begin position="22"/>
        <end position="136"/>
    </location>
</feature>
<dbReference type="NCBIfam" id="NF001422">
    <property type="entry name" value="PRK00296.1"/>
    <property type="match status" value="1"/>
</dbReference>
<dbReference type="Gene3D" id="3.30.1070.10">
    <property type="entry name" value="Cell division topological specificity factor MinE"/>
    <property type="match status" value="1"/>
</dbReference>
<organism evidence="3">
    <name type="scientific">Albugo laibachii Nc14</name>
    <dbReference type="NCBI Taxonomy" id="890382"/>
    <lineage>
        <taxon>Eukaryota</taxon>
        <taxon>Sar</taxon>
        <taxon>Stramenopiles</taxon>
        <taxon>Oomycota</taxon>
        <taxon>Peronosporomycetes</taxon>
        <taxon>Albuginales</taxon>
        <taxon>Albuginaceae</taxon>
        <taxon>Albugo</taxon>
    </lineage>
</organism>
<protein>
    <submittedName>
        <fullName evidence="3">Uncharacterized protein AlNc14C144G7338</fullName>
    </submittedName>
    <submittedName>
        <fullName evidence="4">Uncharacterized protein AlNc14C192G8472</fullName>
    </submittedName>
</protein>
<dbReference type="EMBL" id="FR824189">
    <property type="protein sequence ID" value="CCA22113.1"/>
    <property type="molecule type" value="Genomic_DNA"/>
</dbReference>
<dbReference type="Pfam" id="PF03776">
    <property type="entry name" value="MinE"/>
    <property type="match status" value="1"/>
</dbReference>
<gene>
    <name evidence="3" type="primary">AlNc14C144G7338</name>
    <name evidence="4" type="synonym">AlNc14C192G8472</name>
    <name evidence="3" type="ORF">ALNC14_082560</name>
    <name evidence="4" type="ORF">ALNC14_095390</name>
</gene>
<keyword evidence="2" id="KW-0732">Signal</keyword>
<dbReference type="GO" id="GO:0051301">
    <property type="term" value="P:cell division"/>
    <property type="evidence" value="ECO:0007669"/>
    <property type="project" value="InterPro"/>
</dbReference>
<dbReference type="InterPro" id="IPR036707">
    <property type="entry name" value="MinE_sf"/>
</dbReference>
<proteinExistence type="inferred from homology"/>
<evidence type="ECO:0000256" key="1">
    <source>
        <dbReference type="ARBA" id="ARBA00008168"/>
    </source>
</evidence>
<comment type="similarity">
    <text evidence="1">Belongs to the MinE family.</text>
</comment>
<dbReference type="EMBL" id="FR824237">
    <property type="protein sequence ID" value="CCA23395.1"/>
    <property type="molecule type" value="Genomic_DNA"/>
</dbReference>
<reference evidence="3" key="1">
    <citation type="journal article" date="2011" name="PLoS Biol.">
        <title>Gene gain and loss during evolution of obligate parasitism in the white rust pathogen of Arabidopsis thaliana.</title>
        <authorList>
            <person name="Kemen E."/>
            <person name="Gardiner A."/>
            <person name="Schultz-Larsen T."/>
            <person name="Kemen A.C."/>
            <person name="Balmuth A.L."/>
            <person name="Robert-Seilaniantz A."/>
            <person name="Bailey K."/>
            <person name="Holub E."/>
            <person name="Studholme D.J."/>
            <person name="Maclean D."/>
            <person name="Jones J.D."/>
        </authorList>
    </citation>
    <scope>NUCLEOTIDE SEQUENCE</scope>
</reference>
<feature type="signal peptide" evidence="2">
    <location>
        <begin position="1"/>
        <end position="21"/>
    </location>
</feature>
<evidence type="ECO:0000313" key="3">
    <source>
        <dbReference type="EMBL" id="CCA22113.1"/>
    </source>
</evidence>
<dbReference type="InterPro" id="IPR005527">
    <property type="entry name" value="MinE"/>
</dbReference>
<dbReference type="HAMAP" id="MF_00262">
    <property type="entry name" value="MinE"/>
    <property type="match status" value="1"/>
</dbReference>
<accession>F0WLF0</accession>
<dbReference type="HOGENOM" id="CLU_155549_0_0_1"/>
<dbReference type="NCBIfam" id="TIGR01215">
    <property type="entry name" value="minE"/>
    <property type="match status" value="1"/>
</dbReference>
<evidence type="ECO:0000256" key="2">
    <source>
        <dbReference type="SAM" id="SignalP"/>
    </source>
</evidence>
<reference evidence="3" key="2">
    <citation type="submission" date="2011-02" db="EMBL/GenBank/DDBJ databases">
        <authorList>
            <person name="MacLean D."/>
        </authorList>
    </citation>
    <scope>NUCLEOTIDE SEQUENCE</scope>
</reference>
<evidence type="ECO:0000313" key="4">
    <source>
        <dbReference type="EMBL" id="CCA23395.1"/>
    </source>
</evidence>
<name>F0WLF0_9STRA</name>